<dbReference type="SUPFAM" id="SSF81321">
    <property type="entry name" value="Family A G protein-coupled receptor-like"/>
    <property type="match status" value="1"/>
</dbReference>
<dbReference type="AlphaFoldDB" id="A0AA39LQ56"/>
<keyword evidence="2" id="KW-0472">Membrane</keyword>
<gene>
    <name evidence="3" type="ORF">QR680_018017</name>
</gene>
<protein>
    <recommendedName>
        <fullName evidence="5">7TM GPCR serpentine receptor class x (Srx) domain-containing protein</fullName>
    </recommendedName>
</protein>
<feature type="transmembrane region" description="Helical" evidence="2">
    <location>
        <begin position="167"/>
        <end position="187"/>
    </location>
</feature>
<feature type="compositionally biased region" description="Basic and acidic residues" evidence="1">
    <location>
        <begin position="337"/>
        <end position="347"/>
    </location>
</feature>
<evidence type="ECO:0000313" key="3">
    <source>
        <dbReference type="EMBL" id="KAK0405483.1"/>
    </source>
</evidence>
<name>A0AA39LQ56_9BILA</name>
<dbReference type="InterPro" id="IPR019425">
    <property type="entry name" value="7TM_GPCR_serpentine_rcpt_Srt"/>
</dbReference>
<evidence type="ECO:0008006" key="5">
    <source>
        <dbReference type="Google" id="ProtNLM"/>
    </source>
</evidence>
<accession>A0AA39LQ56</accession>
<reference evidence="3" key="1">
    <citation type="submission" date="2023-06" db="EMBL/GenBank/DDBJ databases">
        <title>Genomic analysis of the entomopathogenic nematode Steinernema hermaphroditum.</title>
        <authorList>
            <person name="Schwarz E.M."/>
            <person name="Heppert J.K."/>
            <person name="Baniya A."/>
            <person name="Schwartz H.T."/>
            <person name="Tan C.-H."/>
            <person name="Antoshechkin I."/>
            <person name="Sternberg P.W."/>
            <person name="Goodrich-Blair H."/>
            <person name="Dillman A.R."/>
        </authorList>
    </citation>
    <scope>NUCLEOTIDE SEQUENCE</scope>
    <source>
        <strain evidence="3">PS9179</strain>
        <tissue evidence="3">Whole animal</tissue>
    </source>
</reference>
<proteinExistence type="predicted"/>
<dbReference type="Proteomes" id="UP001175271">
    <property type="component" value="Unassembled WGS sequence"/>
</dbReference>
<feature type="transmembrane region" description="Helical" evidence="2">
    <location>
        <begin position="207"/>
        <end position="227"/>
    </location>
</feature>
<feature type="transmembrane region" description="Helical" evidence="2">
    <location>
        <begin position="43"/>
        <end position="66"/>
    </location>
</feature>
<feature type="transmembrane region" description="Helical" evidence="2">
    <location>
        <begin position="86"/>
        <end position="103"/>
    </location>
</feature>
<sequence length="372" mass="41767">MAVLNIIIGSFYCILSASLFVLNSLVLLAILRHKEFKTNTYHIIKIMVLGCLMQLCSHFVGGVMTITVTTPYHVEKIFGAWVQCGWYLYQGASLALAVDRALIFVTKSSTKLTSIVCWGLMVSFMVIGLVYLVIFLLPGFGFNYSSYFDWFYNRDSGSMTMLSIEKVLDFSLLTLDLFLYFVVFACLIRMRRTGGSDISGFTVEIRILLIAVLSFLYECTYLLWFFWGSKLISNPTVSSVIVTVLWIVDCGVFSFSTLLINSSVRKKLYQPITRSENKVTASRQVNNSAFPPTGDNALIVKLGVIKESRETMDKANAIRQWNEEKLANIQHTSARLAAEEEEKKKAQESSQVKCQGKEEKGKCCGNPGACNK</sequence>
<feature type="transmembrane region" description="Helical" evidence="2">
    <location>
        <begin position="6"/>
        <end position="31"/>
    </location>
</feature>
<keyword evidence="2" id="KW-0812">Transmembrane</keyword>
<evidence type="ECO:0000313" key="4">
    <source>
        <dbReference type="Proteomes" id="UP001175271"/>
    </source>
</evidence>
<keyword evidence="2" id="KW-1133">Transmembrane helix</keyword>
<dbReference type="PANTHER" id="PTHR23021">
    <property type="entry name" value="SERPENTINE RECEPTOR, CLASS T"/>
    <property type="match status" value="1"/>
</dbReference>
<dbReference type="CDD" id="cd00637">
    <property type="entry name" value="7tm_classA_rhodopsin-like"/>
    <property type="match status" value="1"/>
</dbReference>
<comment type="caution">
    <text evidence="3">The sequence shown here is derived from an EMBL/GenBank/DDBJ whole genome shotgun (WGS) entry which is preliminary data.</text>
</comment>
<feature type="region of interest" description="Disordered" evidence="1">
    <location>
        <begin position="333"/>
        <end position="372"/>
    </location>
</feature>
<feature type="transmembrane region" description="Helical" evidence="2">
    <location>
        <begin position="239"/>
        <end position="260"/>
    </location>
</feature>
<evidence type="ECO:0000256" key="1">
    <source>
        <dbReference type="SAM" id="MobiDB-lite"/>
    </source>
</evidence>
<feature type="transmembrane region" description="Helical" evidence="2">
    <location>
        <begin position="115"/>
        <end position="137"/>
    </location>
</feature>
<keyword evidence="4" id="KW-1185">Reference proteome</keyword>
<organism evidence="3 4">
    <name type="scientific">Steinernema hermaphroditum</name>
    <dbReference type="NCBI Taxonomy" id="289476"/>
    <lineage>
        <taxon>Eukaryota</taxon>
        <taxon>Metazoa</taxon>
        <taxon>Ecdysozoa</taxon>
        <taxon>Nematoda</taxon>
        <taxon>Chromadorea</taxon>
        <taxon>Rhabditida</taxon>
        <taxon>Tylenchina</taxon>
        <taxon>Panagrolaimomorpha</taxon>
        <taxon>Strongyloidoidea</taxon>
        <taxon>Steinernematidae</taxon>
        <taxon>Steinernema</taxon>
    </lineage>
</organism>
<evidence type="ECO:0000256" key="2">
    <source>
        <dbReference type="SAM" id="Phobius"/>
    </source>
</evidence>
<dbReference type="EMBL" id="JAUCMV010000004">
    <property type="protein sequence ID" value="KAK0405483.1"/>
    <property type="molecule type" value="Genomic_DNA"/>
</dbReference>